<evidence type="ECO:0000313" key="1">
    <source>
        <dbReference type="EMBL" id="PVH65079.1"/>
    </source>
</evidence>
<sequence>MQRGSRPARPVHECIAGGGGHRFLFPARIGAGLAWTRAPSQSSHGSMEELLERNAVLSWWFRGPPLLAHLLATELNQSPESAKLRADATGLPWNNRWGCPGGRGSGDQRTLIPRLYDRSTNDSTIFFLNMFLLI</sequence>
<dbReference type="AlphaFoldDB" id="A0A2T8KSD9"/>
<dbReference type="Proteomes" id="UP000243499">
    <property type="component" value="Chromosome 2"/>
</dbReference>
<protein>
    <submittedName>
        <fullName evidence="1">Uncharacterized protein</fullName>
    </submittedName>
</protein>
<dbReference type="Gramene" id="PVH65079">
    <property type="protein sequence ID" value="PVH65079"/>
    <property type="gene ID" value="PAHAL_2G418000"/>
</dbReference>
<proteinExistence type="predicted"/>
<accession>A0A2T8KSD9</accession>
<gene>
    <name evidence="1" type="ORF">PAHAL_2G418000</name>
</gene>
<organism evidence="1">
    <name type="scientific">Panicum hallii</name>
    <dbReference type="NCBI Taxonomy" id="206008"/>
    <lineage>
        <taxon>Eukaryota</taxon>
        <taxon>Viridiplantae</taxon>
        <taxon>Streptophyta</taxon>
        <taxon>Embryophyta</taxon>
        <taxon>Tracheophyta</taxon>
        <taxon>Spermatophyta</taxon>
        <taxon>Magnoliopsida</taxon>
        <taxon>Liliopsida</taxon>
        <taxon>Poales</taxon>
        <taxon>Poaceae</taxon>
        <taxon>PACMAD clade</taxon>
        <taxon>Panicoideae</taxon>
        <taxon>Panicodae</taxon>
        <taxon>Paniceae</taxon>
        <taxon>Panicinae</taxon>
        <taxon>Panicum</taxon>
        <taxon>Panicum sect. Panicum</taxon>
    </lineage>
</organism>
<name>A0A2T8KSD9_9POAL</name>
<reference evidence="1" key="1">
    <citation type="submission" date="2018-04" db="EMBL/GenBank/DDBJ databases">
        <title>WGS assembly of Panicum hallii.</title>
        <authorList>
            <person name="Lovell J."/>
            <person name="Jenkins J."/>
            <person name="Lowry D."/>
            <person name="Mamidi S."/>
            <person name="Sreedasyam A."/>
            <person name="Weng X."/>
            <person name="Barry K."/>
            <person name="Bonette J."/>
            <person name="Campitelli B."/>
            <person name="Daum C."/>
            <person name="Gordon S."/>
            <person name="Gould B."/>
            <person name="Lipzen A."/>
            <person name="Macqueen A."/>
            <person name="Palacio-Mejia J."/>
            <person name="Plott C."/>
            <person name="Shakirov E."/>
            <person name="Shu S."/>
            <person name="Yoshinaga Y."/>
            <person name="Zane M."/>
            <person name="Rokhsar D."/>
            <person name="Grimwood J."/>
            <person name="Schmutz J."/>
            <person name="Juenger T."/>
        </authorList>
    </citation>
    <scope>NUCLEOTIDE SEQUENCE [LARGE SCALE GENOMIC DNA]</scope>
    <source>
        <strain evidence="1">FIL2</strain>
    </source>
</reference>
<dbReference type="EMBL" id="CM008047">
    <property type="protein sequence ID" value="PVH65079.1"/>
    <property type="molecule type" value="Genomic_DNA"/>
</dbReference>